<keyword evidence="3" id="KW-1003">Cell membrane</keyword>
<feature type="transmembrane region" description="Helical" evidence="7">
    <location>
        <begin position="236"/>
        <end position="253"/>
    </location>
</feature>
<reference evidence="10" key="1">
    <citation type="submission" date="2016-04" db="EMBL/GenBank/DDBJ databases">
        <authorList>
            <person name="Strapagiel D."/>
            <person name="Borowka P."/>
            <person name="Marciniak B."/>
            <person name="Bakula Z."/>
            <person name="Van Ingen J."/>
            <person name="Safianowska A."/>
            <person name="Dziadek J."/>
            <person name="Jagielski T."/>
        </authorList>
    </citation>
    <scope>NUCLEOTIDE SEQUENCE [LARGE SCALE GENOMIC DNA]</scope>
    <source>
        <strain evidence="10">1010001458</strain>
    </source>
</reference>
<organism evidence="9 10">
    <name type="scientific">Mycobacterium ostraviense</name>
    <dbReference type="NCBI Taxonomy" id="2738409"/>
    <lineage>
        <taxon>Bacteria</taxon>
        <taxon>Bacillati</taxon>
        <taxon>Actinomycetota</taxon>
        <taxon>Actinomycetes</taxon>
        <taxon>Mycobacteriales</taxon>
        <taxon>Mycobacteriaceae</taxon>
        <taxon>Mycobacterium</taxon>
    </lineage>
</organism>
<dbReference type="Gene3D" id="1.20.1250.20">
    <property type="entry name" value="MFS general substrate transporter like domains"/>
    <property type="match status" value="1"/>
</dbReference>
<evidence type="ECO:0000259" key="8">
    <source>
        <dbReference type="PROSITE" id="PS50850"/>
    </source>
</evidence>
<accession>A0A164A2S7</accession>
<feature type="transmembrane region" description="Helical" evidence="7">
    <location>
        <begin position="111"/>
        <end position="134"/>
    </location>
</feature>
<dbReference type="PROSITE" id="PS50850">
    <property type="entry name" value="MFS"/>
    <property type="match status" value="1"/>
</dbReference>
<name>A0A164A2S7_9MYCO</name>
<dbReference type="SUPFAM" id="SSF103473">
    <property type="entry name" value="MFS general substrate transporter"/>
    <property type="match status" value="1"/>
</dbReference>
<proteinExistence type="predicted"/>
<dbReference type="PANTHER" id="PTHR42718">
    <property type="entry name" value="MAJOR FACILITATOR SUPERFAMILY MULTIDRUG TRANSPORTER MFSC"/>
    <property type="match status" value="1"/>
</dbReference>
<feature type="transmembrane region" description="Helical" evidence="7">
    <location>
        <begin position="307"/>
        <end position="326"/>
    </location>
</feature>
<keyword evidence="10" id="KW-1185">Reference proteome</keyword>
<evidence type="ECO:0000256" key="6">
    <source>
        <dbReference type="ARBA" id="ARBA00023136"/>
    </source>
</evidence>
<feature type="domain" description="Major facilitator superfamily (MFS) profile" evidence="8">
    <location>
        <begin position="22"/>
        <end position="511"/>
    </location>
</feature>
<feature type="transmembrane region" description="Helical" evidence="7">
    <location>
        <begin position="274"/>
        <end position="295"/>
    </location>
</feature>
<evidence type="ECO:0000256" key="2">
    <source>
        <dbReference type="ARBA" id="ARBA00022448"/>
    </source>
</evidence>
<keyword evidence="2" id="KW-0813">Transport</keyword>
<dbReference type="InterPro" id="IPR020846">
    <property type="entry name" value="MFS_dom"/>
</dbReference>
<feature type="transmembrane region" description="Helical" evidence="7">
    <location>
        <begin position="490"/>
        <end position="507"/>
    </location>
</feature>
<evidence type="ECO:0000313" key="9">
    <source>
        <dbReference type="EMBL" id="KZS62047.1"/>
    </source>
</evidence>
<feature type="transmembrane region" description="Helical" evidence="7">
    <location>
        <begin position="176"/>
        <end position="197"/>
    </location>
</feature>
<feature type="transmembrane region" description="Helical" evidence="7">
    <location>
        <begin position="146"/>
        <end position="164"/>
    </location>
</feature>
<dbReference type="Proteomes" id="UP000077342">
    <property type="component" value="Unassembled WGS sequence"/>
</dbReference>
<gene>
    <name evidence="9" type="ORF">A4G28_18615</name>
</gene>
<dbReference type="AlphaFoldDB" id="A0A164A2S7"/>
<dbReference type="InterPro" id="IPR011701">
    <property type="entry name" value="MFS"/>
</dbReference>
<sequence length="516" mass="53304">MTALDTQTRSSQDKLTFAQWMTVLAMGLGFAITGADPAIFSSSLVPVREGLHMSTAAAGFTASLATLTLAATILGAGTLGDIYGKRRMYLLGLAGVIVSGLLAALSPNAVILMITRALTGAGFAFLLGLSLAIINATFPPAQRGKAISLFLGTAFLAGAPLPLIGDILVESLGWRWALVVAPAAALITIPITLRFVPETFRIQGRRIDYPGIGAAGLMMVSLVYGLSRLAHGPGAAMPPLLIGLAAGVFFVWWEQHTDQPALDLRIFRAGPFNAAVITGLAFNFLLAGRVLLLGYYTTVVRGFSPTVLGLLLVLAAAVQAPAAVMGGRMMLRTSARTTMLWGLGLLTLASCMFATFGVSTSLPVIGLGVVTLSVGVAMVEPPQASIMMSYAPPGLEGSVSAVKPGAGQSFYSLGPTVVTLLTTTFYAARARQRLAGLGISPAQAANALEASRSNGGGHNGGLATLNPDLAHRVLADTQELIASALRTTSLAMALIPLAAAVAVWVLLPRNRADQSA</sequence>
<evidence type="ECO:0000256" key="7">
    <source>
        <dbReference type="SAM" id="Phobius"/>
    </source>
</evidence>
<feature type="transmembrane region" description="Helical" evidence="7">
    <location>
        <begin position="338"/>
        <end position="356"/>
    </location>
</feature>
<dbReference type="Gene3D" id="1.20.1720.10">
    <property type="entry name" value="Multidrug resistance protein D"/>
    <property type="match status" value="1"/>
</dbReference>
<evidence type="ECO:0000256" key="4">
    <source>
        <dbReference type="ARBA" id="ARBA00022692"/>
    </source>
</evidence>
<feature type="transmembrane region" description="Helical" evidence="7">
    <location>
        <begin position="17"/>
        <end position="35"/>
    </location>
</feature>
<dbReference type="Pfam" id="PF07690">
    <property type="entry name" value="MFS_1"/>
    <property type="match status" value="1"/>
</dbReference>
<evidence type="ECO:0000313" key="10">
    <source>
        <dbReference type="Proteomes" id="UP000077342"/>
    </source>
</evidence>
<evidence type="ECO:0000256" key="5">
    <source>
        <dbReference type="ARBA" id="ARBA00022989"/>
    </source>
</evidence>
<dbReference type="GO" id="GO:0005886">
    <property type="term" value="C:plasma membrane"/>
    <property type="evidence" value="ECO:0007669"/>
    <property type="project" value="UniProtKB-SubCell"/>
</dbReference>
<feature type="transmembrane region" description="Helical" evidence="7">
    <location>
        <begin position="88"/>
        <end position="105"/>
    </location>
</feature>
<feature type="transmembrane region" description="Helical" evidence="7">
    <location>
        <begin position="55"/>
        <end position="76"/>
    </location>
</feature>
<keyword evidence="6 7" id="KW-0472">Membrane</keyword>
<feature type="transmembrane region" description="Helical" evidence="7">
    <location>
        <begin position="209"/>
        <end position="230"/>
    </location>
</feature>
<dbReference type="RefSeq" id="WP_082277143.1">
    <property type="nucleotide sequence ID" value="NZ_CP089224.1"/>
</dbReference>
<evidence type="ECO:0000256" key="3">
    <source>
        <dbReference type="ARBA" id="ARBA00022475"/>
    </source>
</evidence>
<evidence type="ECO:0000256" key="1">
    <source>
        <dbReference type="ARBA" id="ARBA00004651"/>
    </source>
</evidence>
<keyword evidence="4 7" id="KW-0812">Transmembrane</keyword>
<comment type="subcellular location">
    <subcellularLocation>
        <location evidence="1">Cell membrane</location>
        <topology evidence="1">Multi-pass membrane protein</topology>
    </subcellularLocation>
</comment>
<dbReference type="GO" id="GO:0022857">
    <property type="term" value="F:transmembrane transporter activity"/>
    <property type="evidence" value="ECO:0007669"/>
    <property type="project" value="InterPro"/>
</dbReference>
<protein>
    <recommendedName>
        <fullName evidence="8">Major facilitator superfamily (MFS) profile domain-containing protein</fullName>
    </recommendedName>
</protein>
<comment type="caution">
    <text evidence="9">The sequence shown here is derived from an EMBL/GenBank/DDBJ whole genome shotgun (WGS) entry which is preliminary data.</text>
</comment>
<dbReference type="EMBL" id="LWCI01000110">
    <property type="protein sequence ID" value="KZS62047.1"/>
    <property type="molecule type" value="Genomic_DNA"/>
</dbReference>
<dbReference type="InterPro" id="IPR036259">
    <property type="entry name" value="MFS_trans_sf"/>
</dbReference>
<keyword evidence="5 7" id="KW-1133">Transmembrane helix</keyword>
<dbReference type="PANTHER" id="PTHR42718:SF46">
    <property type="entry name" value="BLR6921 PROTEIN"/>
    <property type="match status" value="1"/>
</dbReference>